<reference evidence="1" key="1">
    <citation type="submission" date="2021-06" db="EMBL/GenBank/DDBJ databases">
        <authorList>
            <person name="Kallberg Y."/>
            <person name="Tangrot J."/>
            <person name="Rosling A."/>
        </authorList>
    </citation>
    <scope>NUCLEOTIDE SEQUENCE</scope>
    <source>
        <strain evidence="1">FL130A</strain>
    </source>
</reference>
<accession>A0A9N9GUY6</accession>
<keyword evidence="2" id="KW-1185">Reference proteome</keyword>
<sequence length="46" mass="5160">QQDEIISLYKNKQSVPKISRVLKVHRATVTCTIAKYLNGDDLATCP</sequence>
<organism evidence="1 2">
    <name type="scientific">Ambispora leptoticha</name>
    <dbReference type="NCBI Taxonomy" id="144679"/>
    <lineage>
        <taxon>Eukaryota</taxon>
        <taxon>Fungi</taxon>
        <taxon>Fungi incertae sedis</taxon>
        <taxon>Mucoromycota</taxon>
        <taxon>Glomeromycotina</taxon>
        <taxon>Glomeromycetes</taxon>
        <taxon>Archaeosporales</taxon>
        <taxon>Ambisporaceae</taxon>
        <taxon>Ambispora</taxon>
    </lineage>
</organism>
<dbReference type="OrthoDB" id="4173028at2759"/>
<name>A0A9N9GUY6_9GLOM</name>
<evidence type="ECO:0000313" key="2">
    <source>
        <dbReference type="Proteomes" id="UP000789508"/>
    </source>
</evidence>
<protein>
    <submittedName>
        <fullName evidence="1">5533_t:CDS:1</fullName>
    </submittedName>
</protein>
<dbReference type="Gene3D" id="1.10.10.10">
    <property type="entry name" value="Winged helix-like DNA-binding domain superfamily/Winged helix DNA-binding domain"/>
    <property type="match status" value="1"/>
</dbReference>
<proteinExistence type="predicted"/>
<comment type="caution">
    <text evidence="1">The sequence shown here is derived from an EMBL/GenBank/DDBJ whole genome shotgun (WGS) entry which is preliminary data.</text>
</comment>
<dbReference type="EMBL" id="CAJVPS010007572">
    <property type="protein sequence ID" value="CAG8636105.1"/>
    <property type="molecule type" value="Genomic_DNA"/>
</dbReference>
<dbReference type="AlphaFoldDB" id="A0A9N9GUY6"/>
<feature type="non-terminal residue" evidence="1">
    <location>
        <position position="1"/>
    </location>
</feature>
<dbReference type="InterPro" id="IPR036388">
    <property type="entry name" value="WH-like_DNA-bd_sf"/>
</dbReference>
<dbReference type="Proteomes" id="UP000789508">
    <property type="component" value="Unassembled WGS sequence"/>
</dbReference>
<evidence type="ECO:0000313" key="1">
    <source>
        <dbReference type="EMBL" id="CAG8636105.1"/>
    </source>
</evidence>
<gene>
    <name evidence="1" type="ORF">ALEPTO_LOCUS9546</name>
</gene>
<dbReference type="Pfam" id="PF13384">
    <property type="entry name" value="HTH_23"/>
    <property type="match status" value="1"/>
</dbReference>